<dbReference type="SMART" id="SM00066">
    <property type="entry name" value="GAL4"/>
    <property type="match status" value="1"/>
</dbReference>
<dbReference type="InterPro" id="IPR007219">
    <property type="entry name" value="XnlR_reg_dom"/>
</dbReference>
<dbReference type="GO" id="GO:0000981">
    <property type="term" value="F:DNA-binding transcription factor activity, RNA polymerase II-specific"/>
    <property type="evidence" value="ECO:0007669"/>
    <property type="project" value="InterPro"/>
</dbReference>
<evidence type="ECO:0000256" key="2">
    <source>
        <dbReference type="ARBA" id="ARBA00023015"/>
    </source>
</evidence>
<name>A0A5N6DCZ9_ASPPA</name>
<evidence type="ECO:0000256" key="1">
    <source>
        <dbReference type="ARBA" id="ARBA00022723"/>
    </source>
</evidence>
<dbReference type="CDD" id="cd12148">
    <property type="entry name" value="fungal_TF_MHR"/>
    <property type="match status" value="1"/>
</dbReference>
<dbReference type="EMBL" id="ML734995">
    <property type="protein sequence ID" value="KAB8203122.1"/>
    <property type="molecule type" value="Genomic_DNA"/>
</dbReference>
<dbReference type="Pfam" id="PF04082">
    <property type="entry name" value="Fungal_trans"/>
    <property type="match status" value="1"/>
</dbReference>
<dbReference type="VEuPathDB" id="FungiDB:BDV34DRAFT_199852"/>
<dbReference type="GO" id="GO:0008270">
    <property type="term" value="F:zinc ion binding"/>
    <property type="evidence" value="ECO:0007669"/>
    <property type="project" value="InterPro"/>
</dbReference>
<dbReference type="GO" id="GO:0009893">
    <property type="term" value="P:positive regulation of metabolic process"/>
    <property type="evidence" value="ECO:0007669"/>
    <property type="project" value="UniProtKB-ARBA"/>
</dbReference>
<dbReference type="PROSITE" id="PS50048">
    <property type="entry name" value="ZN2_CY6_FUNGAL_2"/>
    <property type="match status" value="1"/>
</dbReference>
<reference evidence="8 9" key="1">
    <citation type="submission" date="2019-04" db="EMBL/GenBank/DDBJ databases">
        <title>Fungal friends and foes A comparative genomics study of 23 Aspergillus species from section Flavi.</title>
        <authorList>
            <consortium name="DOE Joint Genome Institute"/>
            <person name="Kjaerbolling I."/>
            <person name="Vesth T.C."/>
            <person name="Frisvad J.C."/>
            <person name="Nybo J.L."/>
            <person name="Theobald S."/>
            <person name="Kildgaard S."/>
            <person name="Petersen T.I."/>
            <person name="Kuo A."/>
            <person name="Sato A."/>
            <person name="Lyhne E.K."/>
            <person name="Kogle M.E."/>
            <person name="Wiebenga A."/>
            <person name="Kun R.S."/>
            <person name="Lubbers R.J."/>
            <person name="Makela M.R."/>
            <person name="Barry K."/>
            <person name="Chovatia M."/>
            <person name="Clum A."/>
            <person name="Daum C."/>
            <person name="Haridas S."/>
            <person name="He G."/>
            <person name="LaButti K."/>
            <person name="Lipzen A."/>
            <person name="Mondo S."/>
            <person name="Pangilinan J."/>
            <person name="Riley R."/>
            <person name="Salamov A."/>
            <person name="Simmons B.A."/>
            <person name="Magnuson J.K."/>
            <person name="Henrissat B."/>
            <person name="Mortensen U.H."/>
            <person name="Larsen T.O."/>
            <person name="De vries R.P."/>
            <person name="Grigoriev I.V."/>
            <person name="Machida M."/>
            <person name="Baker S.E."/>
            <person name="Andersen M.R."/>
        </authorList>
    </citation>
    <scope>NUCLEOTIDE SEQUENCE [LARGE SCALE GENOMIC DNA]</scope>
    <source>
        <strain evidence="8 9">CBS 117618</strain>
    </source>
</reference>
<evidence type="ECO:0000313" key="8">
    <source>
        <dbReference type="EMBL" id="KAB8203122.1"/>
    </source>
</evidence>
<keyword evidence="1" id="KW-0479">Metal-binding</keyword>
<sequence length="677" mass="76263">MSENTSSTFPRITLAARRRKIAKACDFCREHRVRCEAATPCPPCVANNIACRRSRPLHTPRKSSKKRSQLQNGHEADKQLPHEHAGDSTPASNISAVDAPVPSPSPSANLAWTSHKTDSILGFIARLNSFCSGVSKLFPDANPPGNDPSLDQISPFPSGVQEETHDVKCDLSPAQIKHLMRIFWSRLRPLMPIVDWKDVDPSSEHTPLQDAITAFSLYYIYCSGLHTKLISLNWPQFQSRQSPVGMPYFQRCLSAVTRLTTFAEPSLSAIQCYCYLTLYLLDLGHHQAAYNMVGLALRIAQSLNYLDARHRGQQVCQLFRRLWWTLIHLDFRCSRYVGKPVTINIDDLVYLRPTREPEDVHISNGLLYHTESIRLTSAALVVNAAMGHHSFLDGAAAPTHLEARAEALSNHLYHIQQWRDQLPQEQSFANLHFEVPDIPPDTELLEFDDQHMEQSSIVTLLNTLLLLQYHNVIISLHRVFIQFPTYPLVPKSHLKADAHAATALNHALTMIRIAHHRMGIHDILHGLSELYQYQWNAVITIVGFMLAYPYCHRCSRAREYLTLALEIFDSAGSENSTATRAAALTRHLCRKVDTLVQILSLSQSTSSPITDSQPIQNQMSDSRLPAIQSEGTPLPDTDGDALWPWTDLINWDTWPTYCDEVSEAFMDPAGFMAPHDL</sequence>
<gene>
    <name evidence="8" type="ORF">BDV34DRAFT_199852</name>
</gene>
<dbReference type="OMA" id="PSANLAW"/>
<evidence type="ECO:0000256" key="3">
    <source>
        <dbReference type="ARBA" id="ARBA00023125"/>
    </source>
</evidence>
<proteinExistence type="predicted"/>
<feature type="region of interest" description="Disordered" evidence="6">
    <location>
        <begin position="55"/>
        <end position="110"/>
    </location>
</feature>
<dbReference type="PROSITE" id="PS00463">
    <property type="entry name" value="ZN2_CY6_FUNGAL_1"/>
    <property type="match status" value="1"/>
</dbReference>
<protein>
    <recommendedName>
        <fullName evidence="7">Zn(2)-C6 fungal-type domain-containing protein</fullName>
    </recommendedName>
</protein>
<keyword evidence="9" id="KW-1185">Reference proteome</keyword>
<dbReference type="SMART" id="SM00906">
    <property type="entry name" value="Fungal_trans"/>
    <property type="match status" value="1"/>
</dbReference>
<keyword evidence="5" id="KW-0539">Nucleus</keyword>
<accession>A0A5N6DCZ9</accession>
<feature type="compositionally biased region" description="Basic and acidic residues" evidence="6">
    <location>
        <begin position="74"/>
        <end position="86"/>
    </location>
</feature>
<feature type="domain" description="Zn(2)-C6 fungal-type" evidence="7">
    <location>
        <begin position="24"/>
        <end position="53"/>
    </location>
</feature>
<dbReference type="GO" id="GO:0003677">
    <property type="term" value="F:DNA binding"/>
    <property type="evidence" value="ECO:0007669"/>
    <property type="project" value="UniProtKB-KW"/>
</dbReference>
<evidence type="ECO:0000256" key="6">
    <source>
        <dbReference type="SAM" id="MobiDB-lite"/>
    </source>
</evidence>
<organism evidence="8 9">
    <name type="scientific">Aspergillus parasiticus</name>
    <dbReference type="NCBI Taxonomy" id="5067"/>
    <lineage>
        <taxon>Eukaryota</taxon>
        <taxon>Fungi</taxon>
        <taxon>Dikarya</taxon>
        <taxon>Ascomycota</taxon>
        <taxon>Pezizomycotina</taxon>
        <taxon>Eurotiomycetes</taxon>
        <taxon>Eurotiomycetidae</taxon>
        <taxon>Eurotiales</taxon>
        <taxon>Aspergillaceae</taxon>
        <taxon>Aspergillus</taxon>
        <taxon>Aspergillus subgen. Circumdati</taxon>
    </lineage>
</organism>
<dbReference type="Pfam" id="PF00172">
    <property type="entry name" value="Zn_clus"/>
    <property type="match status" value="1"/>
</dbReference>
<dbReference type="CDD" id="cd00067">
    <property type="entry name" value="GAL4"/>
    <property type="match status" value="1"/>
</dbReference>
<evidence type="ECO:0000259" key="7">
    <source>
        <dbReference type="PROSITE" id="PS50048"/>
    </source>
</evidence>
<keyword evidence="3" id="KW-0238">DNA-binding</keyword>
<dbReference type="InterPro" id="IPR001138">
    <property type="entry name" value="Zn2Cys6_DnaBD"/>
</dbReference>
<dbReference type="Gene3D" id="4.10.240.10">
    <property type="entry name" value="Zn(2)-C6 fungal-type DNA-binding domain"/>
    <property type="match status" value="1"/>
</dbReference>
<dbReference type="AlphaFoldDB" id="A0A5N6DCZ9"/>
<evidence type="ECO:0000256" key="4">
    <source>
        <dbReference type="ARBA" id="ARBA00023163"/>
    </source>
</evidence>
<dbReference type="Proteomes" id="UP000326532">
    <property type="component" value="Unassembled WGS sequence"/>
</dbReference>
<dbReference type="PANTHER" id="PTHR46910">
    <property type="entry name" value="TRANSCRIPTION FACTOR PDR1"/>
    <property type="match status" value="1"/>
</dbReference>
<dbReference type="SUPFAM" id="SSF57701">
    <property type="entry name" value="Zn2/Cys6 DNA-binding domain"/>
    <property type="match status" value="1"/>
</dbReference>
<keyword evidence="2" id="KW-0805">Transcription regulation</keyword>
<dbReference type="InterPro" id="IPR036864">
    <property type="entry name" value="Zn2-C6_fun-type_DNA-bd_sf"/>
</dbReference>
<feature type="compositionally biased region" description="Basic residues" evidence="6">
    <location>
        <begin position="55"/>
        <end position="68"/>
    </location>
</feature>
<evidence type="ECO:0000313" key="9">
    <source>
        <dbReference type="Proteomes" id="UP000326532"/>
    </source>
</evidence>
<dbReference type="GO" id="GO:0006351">
    <property type="term" value="P:DNA-templated transcription"/>
    <property type="evidence" value="ECO:0007669"/>
    <property type="project" value="InterPro"/>
</dbReference>
<dbReference type="InterPro" id="IPR050987">
    <property type="entry name" value="AtrR-like"/>
</dbReference>
<evidence type="ECO:0000256" key="5">
    <source>
        <dbReference type="ARBA" id="ARBA00023242"/>
    </source>
</evidence>
<dbReference type="PANTHER" id="PTHR46910:SF1">
    <property type="entry name" value="MISCELLANEOUS ZN(II)2CYS6 TRANSCRIPTION FACTOR (EUROFUNG)-RELATED"/>
    <property type="match status" value="1"/>
</dbReference>
<keyword evidence="4" id="KW-0804">Transcription</keyword>